<dbReference type="PANTHER" id="PTHR28511:SF1">
    <property type="entry name" value="ENDONUCLEASE V"/>
    <property type="match status" value="1"/>
</dbReference>
<evidence type="ECO:0000256" key="10">
    <source>
        <dbReference type="HAMAP-Rule" id="MF_00801"/>
    </source>
</evidence>
<dbReference type="InterPro" id="IPR007581">
    <property type="entry name" value="Endonuclease-V"/>
</dbReference>
<keyword evidence="12" id="KW-1185">Reference proteome</keyword>
<evidence type="ECO:0000313" key="12">
    <source>
        <dbReference type="Proteomes" id="UP000014012"/>
    </source>
</evidence>
<reference evidence="11 12" key="1">
    <citation type="journal article" date="2013" name="Genome Announc.">
        <title>Genome Sequence of Plesiomonas shigelloides Strain 302-73 (Serotype O1).</title>
        <authorList>
            <person name="Pique N."/>
            <person name="Aquilini E."/>
            <person name="Alioto T."/>
            <person name="Minana-Galbis D."/>
            <person name="Tomas J.M."/>
        </authorList>
    </citation>
    <scope>NUCLEOTIDE SEQUENCE [LARGE SCALE GENOMIC DNA]</scope>
    <source>
        <strain evidence="11 12">302-73</strain>
    </source>
</reference>
<comment type="cofactor">
    <cofactor evidence="10">
        <name>Mg(2+)</name>
        <dbReference type="ChEBI" id="CHEBI:18420"/>
    </cofactor>
</comment>
<keyword evidence="7 10" id="KW-0378">Hydrolase</keyword>
<comment type="subcellular location">
    <subcellularLocation>
        <location evidence="1 10">Cytoplasm</location>
    </subcellularLocation>
</comment>
<name>R8ALZ6_PLESH</name>
<organism evidence="11 12">
    <name type="scientific">Plesiomonas shigelloides 302-73</name>
    <dbReference type="NCBI Taxonomy" id="1315976"/>
    <lineage>
        <taxon>Bacteria</taxon>
        <taxon>Pseudomonadati</taxon>
        <taxon>Pseudomonadota</taxon>
        <taxon>Gammaproteobacteria</taxon>
        <taxon>Enterobacterales</taxon>
        <taxon>Enterobacteriaceae</taxon>
        <taxon>Plesiomonas</taxon>
    </lineage>
</organism>
<dbReference type="CDD" id="cd06559">
    <property type="entry name" value="Endonuclease_V"/>
    <property type="match status" value="1"/>
</dbReference>
<evidence type="ECO:0000313" key="11">
    <source>
        <dbReference type="EMBL" id="EON87343.1"/>
    </source>
</evidence>
<dbReference type="GO" id="GO:0005737">
    <property type="term" value="C:cytoplasm"/>
    <property type="evidence" value="ECO:0007669"/>
    <property type="project" value="UniProtKB-SubCell"/>
</dbReference>
<evidence type="ECO:0000256" key="4">
    <source>
        <dbReference type="ARBA" id="ARBA00022723"/>
    </source>
</evidence>
<gene>
    <name evidence="10" type="primary">nfi</name>
    <name evidence="11" type="ORF">PLESHI_16139</name>
</gene>
<keyword evidence="9 10" id="KW-0234">DNA repair</keyword>
<keyword evidence="6 10" id="KW-0227">DNA damage</keyword>
<protein>
    <recommendedName>
        <fullName evidence="10">Endonuclease V</fullName>
        <ecNumber evidence="10">3.1.21.7</ecNumber>
    </recommendedName>
    <alternativeName>
        <fullName evidence="10">Deoxyinosine 3'endonuclease</fullName>
    </alternativeName>
    <alternativeName>
        <fullName evidence="10">Deoxyribonuclease V</fullName>
        <shortName evidence="10">DNase V</shortName>
    </alternativeName>
</protein>
<keyword evidence="5 10" id="KW-0255">Endonuclease</keyword>
<evidence type="ECO:0000256" key="9">
    <source>
        <dbReference type="ARBA" id="ARBA00023204"/>
    </source>
</evidence>
<dbReference type="GO" id="GO:0016891">
    <property type="term" value="F:RNA endonuclease activity producing 5'-phosphomonoesters, hydrolytic mechanism"/>
    <property type="evidence" value="ECO:0007669"/>
    <property type="project" value="TreeGrafter"/>
</dbReference>
<feature type="binding site" evidence="10">
    <location>
        <position position="121"/>
    </location>
    <ligand>
        <name>Mg(2+)</name>
        <dbReference type="ChEBI" id="CHEBI:18420"/>
    </ligand>
</feature>
<dbReference type="NCBIfam" id="NF008629">
    <property type="entry name" value="PRK11617.1"/>
    <property type="match status" value="1"/>
</dbReference>
<comment type="similarity">
    <text evidence="10">Belongs to the endonuclease V family.</text>
</comment>
<dbReference type="EC" id="3.1.21.7" evidence="10"/>
<dbReference type="STRING" id="703.SAMEA2665130_02781"/>
<dbReference type="Gene3D" id="3.30.2170.10">
    <property type="entry name" value="archaeoglobus fulgidus dsm 4304 superfamily"/>
    <property type="match status" value="1"/>
</dbReference>
<keyword evidence="2 10" id="KW-0963">Cytoplasm</keyword>
<evidence type="ECO:0000256" key="2">
    <source>
        <dbReference type="ARBA" id="ARBA00022490"/>
    </source>
</evidence>
<evidence type="ECO:0000256" key="7">
    <source>
        <dbReference type="ARBA" id="ARBA00022801"/>
    </source>
</evidence>
<dbReference type="AlphaFoldDB" id="R8ALZ6"/>
<comment type="caution">
    <text evidence="11">The sequence shown here is derived from an EMBL/GenBank/DDBJ whole genome shotgun (WGS) entry which is preliminary data.</text>
</comment>
<feature type="binding site" evidence="10">
    <location>
        <position position="53"/>
    </location>
    <ligand>
        <name>Mg(2+)</name>
        <dbReference type="ChEBI" id="CHEBI:18420"/>
    </ligand>
</feature>
<dbReference type="HAMAP" id="MF_00801">
    <property type="entry name" value="Endonuclease_5"/>
    <property type="match status" value="1"/>
</dbReference>
<accession>R8ALZ6</accession>
<comment type="catalytic activity">
    <reaction evidence="10">
        <text>Endonucleolytic cleavage at apurinic or apyrimidinic sites to products with a 5'-phosphate.</text>
        <dbReference type="EC" id="3.1.21.7"/>
    </reaction>
</comment>
<dbReference type="GO" id="GO:0043737">
    <property type="term" value="F:deoxyribonuclease V activity"/>
    <property type="evidence" value="ECO:0007669"/>
    <property type="project" value="UniProtKB-UniRule"/>
</dbReference>
<feature type="site" description="Interaction with target DNA" evidence="10">
    <location>
        <position position="91"/>
    </location>
</feature>
<keyword evidence="8 10" id="KW-0460">Magnesium</keyword>
<proteinExistence type="inferred from homology"/>
<evidence type="ECO:0000256" key="6">
    <source>
        <dbReference type="ARBA" id="ARBA00022763"/>
    </source>
</evidence>
<dbReference type="PATRIC" id="fig|1315976.3.peg.3084"/>
<dbReference type="Proteomes" id="UP000014012">
    <property type="component" value="Unassembled WGS sequence"/>
</dbReference>
<dbReference type="GO" id="GO:0006281">
    <property type="term" value="P:DNA repair"/>
    <property type="evidence" value="ECO:0007669"/>
    <property type="project" value="UniProtKB-UniRule"/>
</dbReference>
<dbReference type="Pfam" id="PF04493">
    <property type="entry name" value="Endonuclease_5"/>
    <property type="match status" value="1"/>
</dbReference>
<sequence>MPNAMVNENQEVTPEMKVPTTDYAALRDEQRRLAAAVERTDRVGSVHVIGGADVGFEQGGAVTRAAIVLLRYPELTLLDFRIARVPTTLPYIPGLLSFRECPALLAAWQMLPQRPDLLLVDGQGIAHPRGLGVASHFGLLVDVPTIGVAKSHLYGSYAPLADSVGASAALWAGESLLGYVWRSKVRCRPLFISAGHRISPDSALQWVQRCCRGYRLPEPTRFADGIASARPTWQALLAAHAANGEAKVEAKAVASCAADPSS</sequence>
<dbReference type="GO" id="GO:0003727">
    <property type="term" value="F:single-stranded RNA binding"/>
    <property type="evidence" value="ECO:0007669"/>
    <property type="project" value="TreeGrafter"/>
</dbReference>
<comment type="function">
    <text evidence="10">DNA repair enzyme involved in the repair of deaminated bases. Selectively cleaves double-stranded DNA at the second phosphodiester bond 3' to a deoxyinosine leaving behind the intact lesion on the nicked DNA.</text>
</comment>
<keyword evidence="3 10" id="KW-0540">Nuclease</keyword>
<keyword evidence="4 10" id="KW-0479">Metal-binding</keyword>
<dbReference type="EMBL" id="AQQO01000363">
    <property type="protein sequence ID" value="EON87343.1"/>
    <property type="molecule type" value="Genomic_DNA"/>
</dbReference>
<dbReference type="FunFam" id="3.30.2170.10:FF:000001">
    <property type="entry name" value="Endonuclease V"/>
    <property type="match status" value="1"/>
</dbReference>
<evidence type="ECO:0000256" key="3">
    <source>
        <dbReference type="ARBA" id="ARBA00022722"/>
    </source>
</evidence>
<dbReference type="HOGENOM" id="CLU_047631_1_0_6"/>
<evidence type="ECO:0000256" key="8">
    <source>
        <dbReference type="ARBA" id="ARBA00022842"/>
    </source>
</evidence>
<evidence type="ECO:0000256" key="1">
    <source>
        <dbReference type="ARBA" id="ARBA00004496"/>
    </source>
</evidence>
<dbReference type="GO" id="GO:0000287">
    <property type="term" value="F:magnesium ion binding"/>
    <property type="evidence" value="ECO:0007669"/>
    <property type="project" value="UniProtKB-UniRule"/>
</dbReference>
<dbReference type="PANTHER" id="PTHR28511">
    <property type="entry name" value="ENDONUCLEASE V"/>
    <property type="match status" value="1"/>
</dbReference>
<evidence type="ECO:0000256" key="5">
    <source>
        <dbReference type="ARBA" id="ARBA00022759"/>
    </source>
</evidence>